<dbReference type="InterPro" id="IPR035802">
    <property type="entry name" value="ENTH/VHS_tepsin"/>
</dbReference>
<dbReference type="PANTHER" id="PTHR21514:SF0">
    <property type="entry name" value="AP-4 COMPLEX ACCESSORY SUBUNIT TEPSIN"/>
    <property type="match status" value="1"/>
</dbReference>
<organism evidence="8 9">
    <name type="scientific">Mola mola</name>
    <name type="common">Ocean sunfish</name>
    <name type="synonym">Tetraodon mola</name>
    <dbReference type="NCBI Taxonomy" id="94237"/>
    <lineage>
        <taxon>Eukaryota</taxon>
        <taxon>Metazoa</taxon>
        <taxon>Chordata</taxon>
        <taxon>Craniata</taxon>
        <taxon>Vertebrata</taxon>
        <taxon>Euteleostomi</taxon>
        <taxon>Actinopterygii</taxon>
        <taxon>Neopterygii</taxon>
        <taxon>Teleostei</taxon>
        <taxon>Neoteleostei</taxon>
        <taxon>Acanthomorphata</taxon>
        <taxon>Eupercaria</taxon>
        <taxon>Tetraodontiformes</taxon>
        <taxon>Molidae</taxon>
        <taxon>Mola</taxon>
    </lineage>
</organism>
<evidence type="ECO:0000259" key="7">
    <source>
        <dbReference type="Pfam" id="PF25827"/>
    </source>
</evidence>
<dbReference type="InterPro" id="IPR039273">
    <property type="entry name" value="TEPSIN"/>
</dbReference>
<dbReference type="InterPro" id="IPR008942">
    <property type="entry name" value="ENTH_VHS"/>
</dbReference>
<keyword evidence="6" id="KW-0472">Membrane</keyword>
<dbReference type="Ensembl" id="ENSMMOT00000003452.1">
    <property type="protein sequence ID" value="ENSMMOP00000003399.1"/>
    <property type="gene ID" value="ENSMMOG00000002723.1"/>
</dbReference>
<feature type="compositionally biased region" description="Low complexity" evidence="5">
    <location>
        <begin position="226"/>
        <end position="258"/>
    </location>
</feature>
<keyword evidence="6" id="KW-0812">Transmembrane</keyword>
<proteinExistence type="predicted"/>
<dbReference type="AlphaFoldDB" id="A0A3Q3W4K0"/>
<evidence type="ECO:0000313" key="8">
    <source>
        <dbReference type="Ensembl" id="ENSMMOP00000003399.1"/>
    </source>
</evidence>
<dbReference type="SUPFAM" id="SSF48464">
    <property type="entry name" value="ENTH/VHS domain"/>
    <property type="match status" value="1"/>
</dbReference>
<dbReference type="PANTHER" id="PTHR21514">
    <property type="entry name" value="AP-4 COMPLEX ACCESSORY SUBUNIT TEPSIN"/>
    <property type="match status" value="1"/>
</dbReference>
<sequence length="557" mass="60491">PNAPQKNIVVFKHQVYYGTALNNSCPVEISHESSGYGQCLLEHLLERLQVESCHVKLKVLKIFIHLCSHGSNQFLTELRRNSTFIQQASVYSGPPDPIHGTALYQKVRNTAQVRCRLRLSIMSIVLLICAYFSSFSCLSICLPLGRDSLLDKIQKAAEVVASAVLPPTEHQGIRLHENHYRAVVAPSAPIEVATPACVYNLPVCKPKALTKRCPGQVGGGWEETDSSNSSSHNSSQDIAANSMASAGSKSAGTGSQSEASRESSSDLSERVEALQLGDCGQEMALIGRLTEGSRVFLSREESQHFVKECSILNCEVVLEMISCKLSFSLILQRALCAVSCLLTSDLLSLEQILGATQRRLRQLSEGTPGPIANKATKVIVVEKNTYQATADQPLTSTDASLPNHSADNLNHYHADVSPAPGSQPQNHPSSPVSQAMAQRHSLGKLMNDRNEERVCPVQQESFHNQLNPGRTAEVSDFDTDKCSSPTAEPQPEKPHESRLSLFAGMELVTKGRPLCQRETDTTGDSVTDNPDPNSPNTCNSVASESSQPVSAFSFLNF</sequence>
<dbReference type="OMA" id="CEREPSH"/>
<evidence type="ECO:0000256" key="4">
    <source>
        <dbReference type="ARBA" id="ARBA00023329"/>
    </source>
</evidence>
<keyword evidence="3" id="KW-0333">Golgi apparatus</keyword>
<feature type="compositionally biased region" description="Polar residues" evidence="5">
    <location>
        <begin position="391"/>
        <end position="408"/>
    </location>
</feature>
<evidence type="ECO:0000256" key="3">
    <source>
        <dbReference type="ARBA" id="ARBA00023034"/>
    </source>
</evidence>
<dbReference type="CDD" id="cd03572">
    <property type="entry name" value="ENTH_like_Tepsin"/>
    <property type="match status" value="1"/>
</dbReference>
<reference evidence="8" key="2">
    <citation type="submission" date="2025-09" db="UniProtKB">
        <authorList>
            <consortium name="Ensembl"/>
        </authorList>
    </citation>
    <scope>IDENTIFICATION</scope>
</reference>
<feature type="region of interest" description="Disordered" evidence="5">
    <location>
        <begin position="391"/>
        <end position="439"/>
    </location>
</feature>
<feature type="region of interest" description="Disordered" evidence="5">
    <location>
        <begin position="215"/>
        <end position="267"/>
    </location>
</feature>
<evidence type="ECO:0000313" key="9">
    <source>
        <dbReference type="Proteomes" id="UP000261620"/>
    </source>
</evidence>
<feature type="domain" description="AP-4 complex accessory subunit Tepsin VHS/ENTH-like" evidence="7">
    <location>
        <begin position="281"/>
        <end position="379"/>
    </location>
</feature>
<dbReference type="STRING" id="94237.ENSMMOP00000003399"/>
<name>A0A3Q3W4K0_MOLML</name>
<feature type="region of interest" description="Disordered" evidence="5">
    <location>
        <begin position="511"/>
        <end position="546"/>
    </location>
</feature>
<dbReference type="Pfam" id="PF25827">
    <property type="entry name" value="TVHS-like"/>
    <property type="match status" value="1"/>
</dbReference>
<dbReference type="InterPro" id="IPR058028">
    <property type="entry name" value="Tepsin_VHS/ENTH-like"/>
</dbReference>
<reference evidence="8" key="1">
    <citation type="submission" date="2025-08" db="UniProtKB">
        <authorList>
            <consortium name="Ensembl"/>
        </authorList>
    </citation>
    <scope>IDENTIFICATION</scope>
</reference>
<accession>A0A3Q3W4K0</accession>
<feature type="transmembrane region" description="Helical" evidence="6">
    <location>
        <begin position="124"/>
        <end position="145"/>
    </location>
</feature>
<evidence type="ECO:0000256" key="1">
    <source>
        <dbReference type="ARBA" id="ARBA00004541"/>
    </source>
</evidence>
<keyword evidence="4" id="KW-0968">Cytoplasmic vesicle</keyword>
<dbReference type="GO" id="GO:0032588">
    <property type="term" value="C:trans-Golgi network membrane"/>
    <property type="evidence" value="ECO:0007669"/>
    <property type="project" value="TreeGrafter"/>
</dbReference>
<feature type="compositionally biased region" description="Polar residues" evidence="5">
    <location>
        <begin position="522"/>
        <end position="546"/>
    </location>
</feature>
<keyword evidence="9" id="KW-1185">Reference proteome</keyword>
<feature type="region of interest" description="Disordered" evidence="5">
    <location>
        <begin position="459"/>
        <end position="498"/>
    </location>
</feature>
<feature type="compositionally biased region" description="Polar residues" evidence="5">
    <location>
        <begin position="420"/>
        <end position="436"/>
    </location>
</feature>
<evidence type="ECO:0000256" key="5">
    <source>
        <dbReference type="SAM" id="MobiDB-lite"/>
    </source>
</evidence>
<dbReference type="Proteomes" id="UP000261620">
    <property type="component" value="Unplaced"/>
</dbReference>
<feature type="compositionally biased region" description="Polar residues" evidence="5">
    <location>
        <begin position="459"/>
        <end position="468"/>
    </location>
</feature>
<evidence type="ECO:0000256" key="6">
    <source>
        <dbReference type="SAM" id="Phobius"/>
    </source>
</evidence>
<keyword evidence="6" id="KW-1133">Transmembrane helix</keyword>
<dbReference type="Gene3D" id="1.25.40.90">
    <property type="match status" value="1"/>
</dbReference>
<comment type="subcellular location">
    <subcellularLocation>
        <location evidence="1">Cytoplasmic vesicle</location>
    </subcellularLocation>
    <subcellularLocation>
        <location evidence="2">Golgi apparatus</location>
    </subcellularLocation>
</comment>
<protein>
    <recommendedName>
        <fullName evidence="7">AP-4 complex accessory subunit Tepsin VHS/ENTH-like domain-containing protein</fullName>
    </recommendedName>
</protein>
<evidence type="ECO:0000256" key="2">
    <source>
        <dbReference type="ARBA" id="ARBA00004555"/>
    </source>
</evidence>
<dbReference type="GO" id="GO:0031410">
    <property type="term" value="C:cytoplasmic vesicle"/>
    <property type="evidence" value="ECO:0007669"/>
    <property type="project" value="UniProtKB-SubCell"/>
</dbReference>